<gene>
    <name evidence="1" type="ORF">D7Z94_12585</name>
</gene>
<reference evidence="1 2" key="1">
    <citation type="submission" date="2018-10" db="EMBL/GenBank/DDBJ databases">
        <title>Ulvibacterium marinum gen. nov., sp. nov., a novel marine bacterium of the family Flavobacteriaceae, isolated from a culture of the green alga Ulva prolifera.</title>
        <authorList>
            <person name="Zhang Z."/>
        </authorList>
    </citation>
    <scope>NUCLEOTIDE SEQUENCE [LARGE SCALE GENOMIC DNA]</scope>
    <source>
        <strain evidence="1 2">CCMM003</strain>
    </source>
</reference>
<proteinExistence type="predicted"/>
<dbReference type="OrthoDB" id="1139121at2"/>
<evidence type="ECO:0000313" key="1">
    <source>
        <dbReference type="EMBL" id="RKN81727.1"/>
    </source>
</evidence>
<dbReference type="EMBL" id="RBCJ01000002">
    <property type="protein sequence ID" value="RKN81727.1"/>
    <property type="molecule type" value="Genomic_DNA"/>
</dbReference>
<sequence>MNTQQRTYKYIKWISPQEMHEVSLSWFSALSFVRDEQLFLNDLVKSYTLQLTDTDVFERSRRIISAISKAEKEVVVLLKKVQAHENQLEIMVDDIDQPKMEKAYRDTHRDLVTEIEGYLREYRSLKSSLFQLITQVMKKEKRKRLLN</sequence>
<dbReference type="Proteomes" id="UP000276603">
    <property type="component" value="Unassembled WGS sequence"/>
</dbReference>
<protein>
    <submittedName>
        <fullName evidence="1">Uncharacterized protein</fullName>
    </submittedName>
</protein>
<keyword evidence="2" id="KW-1185">Reference proteome</keyword>
<dbReference type="RefSeq" id="WP_120711880.1">
    <property type="nucleotide sequence ID" value="NZ_RBCJ01000002.1"/>
</dbReference>
<comment type="caution">
    <text evidence="1">The sequence shown here is derived from an EMBL/GenBank/DDBJ whole genome shotgun (WGS) entry which is preliminary data.</text>
</comment>
<evidence type="ECO:0000313" key="2">
    <source>
        <dbReference type="Proteomes" id="UP000276603"/>
    </source>
</evidence>
<organism evidence="1 2">
    <name type="scientific">Ulvibacterium marinum</name>
    <dbReference type="NCBI Taxonomy" id="2419782"/>
    <lineage>
        <taxon>Bacteria</taxon>
        <taxon>Pseudomonadati</taxon>
        <taxon>Bacteroidota</taxon>
        <taxon>Flavobacteriia</taxon>
        <taxon>Flavobacteriales</taxon>
        <taxon>Flavobacteriaceae</taxon>
        <taxon>Ulvibacterium</taxon>
    </lineage>
</organism>
<dbReference type="AlphaFoldDB" id="A0A3B0CD01"/>
<name>A0A3B0CD01_9FLAO</name>
<accession>A0A3B0CD01</accession>